<evidence type="ECO:0000313" key="1">
    <source>
        <dbReference type="EMBL" id="JAD37331.1"/>
    </source>
</evidence>
<name>A0A0A8ZEU3_ARUDO</name>
<organism evidence="1">
    <name type="scientific">Arundo donax</name>
    <name type="common">Giant reed</name>
    <name type="synonym">Donax arundinaceus</name>
    <dbReference type="NCBI Taxonomy" id="35708"/>
    <lineage>
        <taxon>Eukaryota</taxon>
        <taxon>Viridiplantae</taxon>
        <taxon>Streptophyta</taxon>
        <taxon>Embryophyta</taxon>
        <taxon>Tracheophyta</taxon>
        <taxon>Spermatophyta</taxon>
        <taxon>Magnoliopsida</taxon>
        <taxon>Liliopsida</taxon>
        <taxon>Poales</taxon>
        <taxon>Poaceae</taxon>
        <taxon>PACMAD clade</taxon>
        <taxon>Arundinoideae</taxon>
        <taxon>Arundineae</taxon>
        <taxon>Arundo</taxon>
    </lineage>
</organism>
<dbReference type="EMBL" id="GBRH01260564">
    <property type="protein sequence ID" value="JAD37331.1"/>
    <property type="molecule type" value="Transcribed_RNA"/>
</dbReference>
<reference evidence="1" key="2">
    <citation type="journal article" date="2015" name="Data Brief">
        <title>Shoot transcriptome of the giant reed, Arundo donax.</title>
        <authorList>
            <person name="Barrero R.A."/>
            <person name="Guerrero F.D."/>
            <person name="Moolhuijzen P."/>
            <person name="Goolsby J.A."/>
            <person name="Tidwell J."/>
            <person name="Bellgard S.E."/>
            <person name="Bellgard M.I."/>
        </authorList>
    </citation>
    <scope>NUCLEOTIDE SEQUENCE</scope>
    <source>
        <tissue evidence="1">Shoot tissue taken approximately 20 cm above the soil surface</tissue>
    </source>
</reference>
<proteinExistence type="predicted"/>
<reference evidence="1" key="1">
    <citation type="submission" date="2014-09" db="EMBL/GenBank/DDBJ databases">
        <authorList>
            <person name="Magalhaes I.L.F."/>
            <person name="Oliveira U."/>
            <person name="Santos F.R."/>
            <person name="Vidigal T.H.D.A."/>
            <person name="Brescovit A.D."/>
            <person name="Santos A.J."/>
        </authorList>
    </citation>
    <scope>NUCLEOTIDE SEQUENCE</scope>
    <source>
        <tissue evidence="1">Shoot tissue taken approximately 20 cm above the soil surface</tissue>
    </source>
</reference>
<protein>
    <submittedName>
        <fullName evidence="1">Uncharacterized protein</fullName>
    </submittedName>
</protein>
<accession>A0A0A8ZEU3</accession>
<dbReference type="AlphaFoldDB" id="A0A0A8ZEU3"/>
<sequence length="55" mass="6063">MFASIFYSYSIGLTPMQHLVCSFSLVSSQLSLVMALVFTCCANVMNELWIVASAH</sequence>